<feature type="transmembrane region" description="Helical" evidence="8">
    <location>
        <begin position="90"/>
        <end position="108"/>
    </location>
</feature>
<gene>
    <name evidence="9" type="ORF">TARUN_6535</name>
</gene>
<evidence type="ECO:0000313" key="10">
    <source>
        <dbReference type="Proteomes" id="UP000266272"/>
    </source>
</evidence>
<dbReference type="GO" id="GO:0005254">
    <property type="term" value="F:chloride channel activity"/>
    <property type="evidence" value="ECO:0007669"/>
    <property type="project" value="InterPro"/>
</dbReference>
<dbReference type="AlphaFoldDB" id="A0A395NI57"/>
<evidence type="ECO:0000256" key="7">
    <source>
        <dbReference type="ARBA" id="ARBA00023136"/>
    </source>
</evidence>
<evidence type="ECO:0000256" key="8">
    <source>
        <dbReference type="SAM" id="Phobius"/>
    </source>
</evidence>
<feature type="transmembrane region" description="Helical" evidence="8">
    <location>
        <begin position="326"/>
        <end position="349"/>
    </location>
</feature>
<sequence>MSDGEAFVPTEVTAVEHNTQGNEKRPGHSLEIPLDHETTNVPGSRMAVPNPLSRRHTLNLEDYFAGPRDMSKHSKWPLFMQMHGSITPKMIVPLLAMAAWSTCITLIHQLVSPIGVNSILLTVLGFVVSTGLSFRGSTAYERYAEGRRFFASLVTSSQALGRVFWIHAKTLPDVDMRKQMLYKISAMNLVVAYAIALKHSLRFEPYTAYQDIEHLVGHLDTFARSATATMPVNGGVGKKNFFKSIGDYLGLSFAASNPRKLLKKAEKPVGNLPLEILNHLAVTIDNMVARGQLPVPMQQTTAYNNLAALNDAYTGCQRVLTTPLPIAYGILFQQITWLYVILLPFQMVIVLDWKTIPFTIIASYIILGLLFIGQEIENPFGHDVNDLPLDSYCEQIAADMDIIASHAAYNPDDFFFSSENLPLYPISAASADVWLQRSESKLTEAIRTKPRKTFEWRRWRGEKVDDEEAA</sequence>
<dbReference type="PANTHER" id="PTHR33281">
    <property type="entry name" value="UPF0187 PROTEIN YNEE"/>
    <property type="match status" value="1"/>
</dbReference>
<evidence type="ECO:0000256" key="1">
    <source>
        <dbReference type="ARBA" id="ARBA00004651"/>
    </source>
</evidence>
<evidence type="ECO:0000313" key="9">
    <source>
        <dbReference type="EMBL" id="RFU75776.1"/>
    </source>
</evidence>
<dbReference type="EMBL" id="PXOA01000414">
    <property type="protein sequence ID" value="RFU75776.1"/>
    <property type="molecule type" value="Genomic_DNA"/>
</dbReference>
<proteinExistence type="predicted"/>
<organism evidence="9 10">
    <name type="scientific">Trichoderma arundinaceum</name>
    <dbReference type="NCBI Taxonomy" id="490622"/>
    <lineage>
        <taxon>Eukaryota</taxon>
        <taxon>Fungi</taxon>
        <taxon>Dikarya</taxon>
        <taxon>Ascomycota</taxon>
        <taxon>Pezizomycotina</taxon>
        <taxon>Sordariomycetes</taxon>
        <taxon>Hypocreomycetidae</taxon>
        <taxon>Hypocreales</taxon>
        <taxon>Hypocreaceae</taxon>
        <taxon>Trichoderma</taxon>
    </lineage>
</organism>
<keyword evidence="10" id="KW-1185">Reference proteome</keyword>
<keyword evidence="7 8" id="KW-0472">Membrane</keyword>
<keyword evidence="5 8" id="KW-1133">Transmembrane helix</keyword>
<feature type="transmembrane region" description="Helical" evidence="8">
    <location>
        <begin position="114"/>
        <end position="137"/>
    </location>
</feature>
<feature type="transmembrane region" description="Helical" evidence="8">
    <location>
        <begin position="355"/>
        <end position="372"/>
    </location>
</feature>
<dbReference type="Pfam" id="PF25539">
    <property type="entry name" value="Bestrophin_2"/>
    <property type="match status" value="1"/>
</dbReference>
<evidence type="ECO:0000256" key="6">
    <source>
        <dbReference type="ARBA" id="ARBA00023065"/>
    </source>
</evidence>
<keyword evidence="3" id="KW-1003">Cell membrane</keyword>
<keyword evidence="6" id="KW-0406">Ion transport</keyword>
<protein>
    <submittedName>
        <fullName evidence="9">Uncharacterized protein</fullName>
    </submittedName>
</protein>
<evidence type="ECO:0000256" key="4">
    <source>
        <dbReference type="ARBA" id="ARBA00022692"/>
    </source>
</evidence>
<keyword evidence="4 8" id="KW-0812">Transmembrane</keyword>
<reference evidence="9 10" key="1">
    <citation type="journal article" date="2018" name="PLoS Pathog.">
        <title>Evolution of structural diversity of trichothecenes, a family of toxins produced by plant pathogenic and entomopathogenic fungi.</title>
        <authorList>
            <person name="Proctor R.H."/>
            <person name="McCormick S.P."/>
            <person name="Kim H.S."/>
            <person name="Cardoza R.E."/>
            <person name="Stanley A.M."/>
            <person name="Lindo L."/>
            <person name="Kelly A."/>
            <person name="Brown D.W."/>
            <person name="Lee T."/>
            <person name="Vaughan M.M."/>
            <person name="Alexander N.J."/>
            <person name="Busman M."/>
            <person name="Gutierrez S."/>
        </authorList>
    </citation>
    <scope>NUCLEOTIDE SEQUENCE [LARGE SCALE GENOMIC DNA]</scope>
    <source>
        <strain evidence="9 10">IBT 40837</strain>
    </source>
</reference>
<comment type="subcellular location">
    <subcellularLocation>
        <location evidence="1">Cell membrane</location>
        <topology evidence="1">Multi-pass membrane protein</topology>
    </subcellularLocation>
</comment>
<comment type="caution">
    <text evidence="9">The sequence shown here is derived from an EMBL/GenBank/DDBJ whole genome shotgun (WGS) entry which is preliminary data.</text>
</comment>
<dbReference type="STRING" id="490622.A0A395NI57"/>
<keyword evidence="2" id="KW-0813">Transport</keyword>
<accession>A0A395NI57</accession>
<dbReference type="GO" id="GO:0005886">
    <property type="term" value="C:plasma membrane"/>
    <property type="evidence" value="ECO:0007669"/>
    <property type="project" value="UniProtKB-SubCell"/>
</dbReference>
<dbReference type="PANTHER" id="PTHR33281:SF19">
    <property type="entry name" value="VOLTAGE-DEPENDENT ANION CHANNEL-FORMING PROTEIN YNEE"/>
    <property type="match status" value="1"/>
</dbReference>
<evidence type="ECO:0000256" key="3">
    <source>
        <dbReference type="ARBA" id="ARBA00022475"/>
    </source>
</evidence>
<evidence type="ECO:0000256" key="5">
    <source>
        <dbReference type="ARBA" id="ARBA00022989"/>
    </source>
</evidence>
<dbReference type="OrthoDB" id="1368at2759"/>
<dbReference type="InterPro" id="IPR044669">
    <property type="entry name" value="YneE/VCCN1/2-like"/>
</dbReference>
<name>A0A395NI57_TRIAR</name>
<dbReference type="Proteomes" id="UP000266272">
    <property type="component" value="Unassembled WGS sequence"/>
</dbReference>
<evidence type="ECO:0000256" key="2">
    <source>
        <dbReference type="ARBA" id="ARBA00022448"/>
    </source>
</evidence>